<sequence length="524" mass="59102">MNGTFSIEKIIYLPLDERPCNYNYPVQLASMTDLTLTVPPRSLLGVKKEPAEYEALKQWLEKEASDATRLIISLDLLVYGGIVPSRLHHLTDKECASRLELLKHLKIINPSLKIYANNLIMRVPSYDSDDEEPSYYAQYGQKLYEYGWMLDKGERENLSKSEVKILTELTMKIPSTVLVDFTGRRATNAYVNRMAIRYAEEGVIDKLVIPLDDNAKYGFSAKEQRELLFLVDKSNLTDCVMIYPGADEIGCTLLAGVFCEIKNYFPEAYVRYSSTQGPYVIPKYEDRSLNESIKSHMTAAGVFMADSSMESDFVLMVNAPPVGQSEAAESSQTYQERNRSYYSESHLNEFRQALRAYYKKGVFIALADVAVSNGADHVLMKLLSKGNDLNSLDAYAAWNTSGNTLGTVIAHAVIASYYSKETSKETAPGWKDRSKSFMLRRLVEDWGYQTVVRNEVISDVLPELGVTTMDLGSREDELREVIKDGLNEFCGTYLMDMTGGSPQVADVMLPWHRTFEVDFTLVGN</sequence>
<organism evidence="1 2">
    <name type="scientific">Paenibacillus segetis</name>
    <dbReference type="NCBI Taxonomy" id="1325360"/>
    <lineage>
        <taxon>Bacteria</taxon>
        <taxon>Bacillati</taxon>
        <taxon>Bacillota</taxon>
        <taxon>Bacilli</taxon>
        <taxon>Bacillales</taxon>
        <taxon>Paenibacillaceae</taxon>
        <taxon>Paenibacillus</taxon>
    </lineage>
</organism>
<name>A0ABQ1YK86_9BACL</name>
<keyword evidence="2" id="KW-1185">Reference proteome</keyword>
<reference evidence="2" key="1">
    <citation type="journal article" date="2019" name="Int. J. Syst. Evol. Microbiol.">
        <title>The Global Catalogue of Microorganisms (GCM) 10K type strain sequencing project: providing services to taxonomists for standard genome sequencing and annotation.</title>
        <authorList>
            <consortium name="The Broad Institute Genomics Platform"/>
            <consortium name="The Broad Institute Genome Sequencing Center for Infectious Disease"/>
            <person name="Wu L."/>
            <person name="Ma J."/>
        </authorList>
    </citation>
    <scope>NUCLEOTIDE SEQUENCE [LARGE SCALE GENOMIC DNA]</scope>
    <source>
        <strain evidence="2">CGMCC 1.12769</strain>
    </source>
</reference>
<gene>
    <name evidence="1" type="ORF">GCM10008013_29020</name>
</gene>
<dbReference type="EMBL" id="BMFT01000001">
    <property type="protein sequence ID" value="GGH27518.1"/>
    <property type="molecule type" value="Genomic_DNA"/>
</dbReference>
<dbReference type="RefSeq" id="WP_229753380.1">
    <property type="nucleotide sequence ID" value="NZ_BMFT01000001.1"/>
</dbReference>
<comment type="caution">
    <text evidence="1">The sequence shown here is derived from an EMBL/GenBank/DDBJ whole genome shotgun (WGS) entry which is preliminary data.</text>
</comment>
<evidence type="ECO:0000313" key="1">
    <source>
        <dbReference type="EMBL" id="GGH27518.1"/>
    </source>
</evidence>
<dbReference type="Proteomes" id="UP000659344">
    <property type="component" value="Unassembled WGS sequence"/>
</dbReference>
<accession>A0ABQ1YK86</accession>
<protein>
    <recommendedName>
        <fullName evidence="3">DUF4127 family protein</fullName>
    </recommendedName>
</protein>
<dbReference type="Pfam" id="PF13552">
    <property type="entry name" value="DUF4127"/>
    <property type="match status" value="1"/>
</dbReference>
<evidence type="ECO:0000313" key="2">
    <source>
        <dbReference type="Proteomes" id="UP000659344"/>
    </source>
</evidence>
<dbReference type="InterPro" id="IPR025394">
    <property type="entry name" value="DUF4127"/>
</dbReference>
<evidence type="ECO:0008006" key="3">
    <source>
        <dbReference type="Google" id="ProtNLM"/>
    </source>
</evidence>
<proteinExistence type="predicted"/>